<evidence type="ECO:0000256" key="6">
    <source>
        <dbReference type="ARBA" id="ARBA00022840"/>
    </source>
</evidence>
<keyword evidence="7 10" id="KW-1133">Transmembrane helix</keyword>
<dbReference type="CDD" id="cd18580">
    <property type="entry name" value="ABC_6TM_ABCC_D2"/>
    <property type="match status" value="1"/>
</dbReference>
<dbReference type="Pfam" id="PF00664">
    <property type="entry name" value="ABC_membrane"/>
    <property type="match status" value="2"/>
</dbReference>
<dbReference type="SUPFAM" id="SSF90123">
    <property type="entry name" value="ABC transporter transmembrane region"/>
    <property type="match status" value="2"/>
</dbReference>
<dbReference type="InterPro" id="IPR003593">
    <property type="entry name" value="AAA+_ATPase"/>
</dbReference>
<dbReference type="InterPro" id="IPR044726">
    <property type="entry name" value="ABCC_6TM_D2"/>
</dbReference>
<dbReference type="GO" id="GO:0005524">
    <property type="term" value="F:ATP binding"/>
    <property type="evidence" value="ECO:0007669"/>
    <property type="project" value="UniProtKB-KW"/>
</dbReference>
<keyword evidence="2" id="KW-0813">Transport</keyword>
<keyword evidence="8 10" id="KW-0472">Membrane</keyword>
<dbReference type="Proteomes" id="UP001162162">
    <property type="component" value="Unassembled WGS sequence"/>
</dbReference>
<evidence type="ECO:0000256" key="9">
    <source>
        <dbReference type="SAM" id="MobiDB-lite"/>
    </source>
</evidence>
<evidence type="ECO:0000256" key="8">
    <source>
        <dbReference type="ARBA" id="ARBA00023136"/>
    </source>
</evidence>
<dbReference type="GO" id="GO:0016020">
    <property type="term" value="C:membrane"/>
    <property type="evidence" value="ECO:0007669"/>
    <property type="project" value="UniProtKB-SubCell"/>
</dbReference>
<feature type="transmembrane region" description="Helical" evidence="10">
    <location>
        <begin position="140"/>
        <end position="161"/>
    </location>
</feature>
<dbReference type="PROSITE" id="PS50929">
    <property type="entry name" value="ABC_TM1F"/>
    <property type="match status" value="2"/>
</dbReference>
<keyword evidence="4" id="KW-0677">Repeat</keyword>
<evidence type="ECO:0000259" key="12">
    <source>
        <dbReference type="PROSITE" id="PS50929"/>
    </source>
</evidence>
<dbReference type="AlphaFoldDB" id="A0AAV8YZG8"/>
<comment type="caution">
    <text evidence="13">The sequence shown here is derived from an EMBL/GenBank/DDBJ whole genome shotgun (WGS) entry which is preliminary data.</text>
</comment>
<dbReference type="Gene3D" id="1.20.1560.10">
    <property type="entry name" value="ABC transporter type 1, transmembrane domain"/>
    <property type="match status" value="3"/>
</dbReference>
<keyword evidence="5" id="KW-0547">Nucleotide-binding</keyword>
<dbReference type="EMBL" id="JAPWTK010000026">
    <property type="protein sequence ID" value="KAJ8957017.1"/>
    <property type="molecule type" value="Genomic_DNA"/>
</dbReference>
<dbReference type="PROSITE" id="PS00211">
    <property type="entry name" value="ABC_TRANSPORTER_1"/>
    <property type="match status" value="1"/>
</dbReference>
<evidence type="ECO:0000256" key="5">
    <source>
        <dbReference type="ARBA" id="ARBA00022741"/>
    </source>
</evidence>
<dbReference type="Gene3D" id="3.40.50.300">
    <property type="entry name" value="P-loop containing nucleotide triphosphate hydrolases"/>
    <property type="match status" value="2"/>
</dbReference>
<dbReference type="InterPro" id="IPR027417">
    <property type="entry name" value="P-loop_NTPase"/>
</dbReference>
<evidence type="ECO:0000256" key="4">
    <source>
        <dbReference type="ARBA" id="ARBA00022737"/>
    </source>
</evidence>
<feature type="domain" description="ABC transmembrane type-1" evidence="12">
    <location>
        <begin position="112"/>
        <end position="299"/>
    </location>
</feature>
<dbReference type="GO" id="GO:0140359">
    <property type="term" value="F:ABC-type transporter activity"/>
    <property type="evidence" value="ECO:0007669"/>
    <property type="project" value="InterPro"/>
</dbReference>
<feature type="transmembrane region" description="Helical" evidence="10">
    <location>
        <begin position="696"/>
        <end position="715"/>
    </location>
</feature>
<feature type="transmembrane region" description="Helical" evidence="10">
    <location>
        <begin position="834"/>
        <end position="853"/>
    </location>
</feature>
<dbReference type="CDD" id="cd03244">
    <property type="entry name" value="ABCC_MRP_domain2"/>
    <property type="match status" value="1"/>
</dbReference>
<evidence type="ECO:0008006" key="15">
    <source>
        <dbReference type="Google" id="ProtNLM"/>
    </source>
</evidence>
<evidence type="ECO:0000256" key="3">
    <source>
        <dbReference type="ARBA" id="ARBA00022692"/>
    </source>
</evidence>
<dbReference type="SUPFAM" id="SSF52540">
    <property type="entry name" value="P-loop containing nucleoside triphosphate hydrolases"/>
    <property type="match status" value="2"/>
</dbReference>
<evidence type="ECO:0000256" key="10">
    <source>
        <dbReference type="SAM" id="Phobius"/>
    </source>
</evidence>
<evidence type="ECO:0000256" key="7">
    <source>
        <dbReference type="ARBA" id="ARBA00022989"/>
    </source>
</evidence>
<evidence type="ECO:0000256" key="2">
    <source>
        <dbReference type="ARBA" id="ARBA00022448"/>
    </source>
</evidence>
<keyword evidence="6" id="KW-0067">ATP-binding</keyword>
<evidence type="ECO:0000256" key="1">
    <source>
        <dbReference type="ARBA" id="ARBA00004141"/>
    </source>
</evidence>
<keyword evidence="14" id="KW-1185">Reference proteome</keyword>
<feature type="domain" description="ABC transporter" evidence="11">
    <location>
        <begin position="1034"/>
        <end position="1263"/>
    </location>
</feature>
<proteinExistence type="predicted"/>
<organism evidence="13 14">
    <name type="scientific">Aromia moschata</name>
    <dbReference type="NCBI Taxonomy" id="1265417"/>
    <lineage>
        <taxon>Eukaryota</taxon>
        <taxon>Metazoa</taxon>
        <taxon>Ecdysozoa</taxon>
        <taxon>Arthropoda</taxon>
        <taxon>Hexapoda</taxon>
        <taxon>Insecta</taxon>
        <taxon>Pterygota</taxon>
        <taxon>Neoptera</taxon>
        <taxon>Endopterygota</taxon>
        <taxon>Coleoptera</taxon>
        <taxon>Polyphaga</taxon>
        <taxon>Cucujiformia</taxon>
        <taxon>Chrysomeloidea</taxon>
        <taxon>Cerambycidae</taxon>
        <taxon>Cerambycinae</taxon>
        <taxon>Callichromatini</taxon>
        <taxon>Aromia</taxon>
    </lineage>
</organism>
<sequence>MDNWGKERRKINPREEANIFSLLSFWSWSYINNLIFTCIGTLYEFSETAYEKTSKRKICTRWSKAAGRKNVATKRKKRWNKCHSIYRLMWKRFGKRYVTLGLITITWSQIYSILNPYGMSRLISYFDKSQTKITRTDAEYSAAIVVFLNIASFVFLQNFQIIEFNFALKMQASLKSLMYRKILRLSPEAFSSTSLGNVVTILTKDIYTIETSSWLVMDIIIAAAKSVTVSYLLWSKLGEHCLYRDRTGAAYISRYLTKMRLEVGRKADERLQIMQETLSAIKIIKIYTWEHFFYEKNNRGTKERNGGYDEIILSDSRDHTDRRTSQEGTSLGEMIPYNICKIAEFKASFIRLNALLQAKEVETCPCAKTKREENGNVNPSFEPDDESNKTEKNRIDNMNLSFELTNGVKIKDKNAKNEKNAVDKLKPFIEVENGCVKIVDKEILKDINLDIKGPNLTLVTGTVGSGKSSLLKTILRDYSLSEGTLRINGTVSYASQEPWLFPSSVKQNIVFGEDYDASRYEEVVKVCALKYDFTLLESGDETLVADRGLNLSKGQQLRVNLARAMYKNSDIYLIDDALTALDGHVQDFIFENAIKTFLRDKICILVTQNATHLKKADNVVVMKKGRVVFSGKPEDIYKSNLTDLIESQVEKSSGKAKKTKEEQVALLETEQQFTKKKVYQEVQKTGKVEMSVYKSYLKFGGGILAVSAIIVLYILSQTCESSADKLITKIDLQQEVLDLKENSTVNATYYEETVSKKDTSFALYATMVILHVVLNLVKYYALLKFCRNASIHIHQAMSSRVVAAAMSFFDTHFIGNILNRFSHDLNNIDENIPWLLPGLINVIFSCIGGIVLVASVNWIFLIPSCVFLVLMVCLRMVYISTGRSLKRLGAAAKSPLVGHINSSLEGLTTIRAFKAEPILKDEFDRHQDLYTSAHLTHLYTTTAFGFYMEFFSSIFTILVIVRFLFFEHDLSAGNVGLALTQVSVLTGHIRWGIKQWAYLENHMTSVERTLEYTTIKQEDASGEEVRDWPRDGAITYQDVVLKYEKAKEPVLKGISFSVKPGQKIGIVGRTGAGKSSILSTLFRLYEYEGNIWIDDVDISTVTLTCLRRSIAIIPQDPILFTGTIRSNIDPDKKYTDAVIWKAIDQVKIKHLITSLDVEVKEGGSHFSVGQKQLICLARAAIDKFKIVVLDEATANMDAVTDKMLHDVIDELFSQCTMLMIAHRLHSVLNCDKVMVLDNGRIVEFDNPRVLLEDEDSIFCSMCRTTELES</sequence>
<feature type="transmembrane region" description="Helical" evidence="10">
    <location>
        <begin position="761"/>
        <end position="781"/>
    </location>
</feature>
<accession>A0AAV8YZG8</accession>
<feature type="region of interest" description="Disordered" evidence="9">
    <location>
        <begin position="370"/>
        <end position="394"/>
    </location>
</feature>
<name>A0AAV8YZG8_9CUCU</name>
<feature type="transmembrane region" description="Helical" evidence="10">
    <location>
        <begin position="944"/>
        <end position="965"/>
    </location>
</feature>
<dbReference type="PROSITE" id="PS50893">
    <property type="entry name" value="ABC_TRANSPORTER_2"/>
    <property type="match status" value="2"/>
</dbReference>
<dbReference type="FunFam" id="1.20.1560.10:FF:000014">
    <property type="entry name" value="Multidrug resistance-associated protein member 4"/>
    <property type="match status" value="1"/>
</dbReference>
<dbReference type="GO" id="GO:0016887">
    <property type="term" value="F:ATP hydrolysis activity"/>
    <property type="evidence" value="ECO:0007669"/>
    <property type="project" value="InterPro"/>
</dbReference>
<feature type="transmembrane region" description="Helical" evidence="10">
    <location>
        <begin position="801"/>
        <end position="822"/>
    </location>
</feature>
<dbReference type="FunFam" id="3.40.50.300:FF:000163">
    <property type="entry name" value="Multidrug resistance-associated protein member 4"/>
    <property type="match status" value="1"/>
</dbReference>
<gene>
    <name evidence="13" type="ORF">NQ318_012189</name>
</gene>
<dbReference type="InterPro" id="IPR003439">
    <property type="entry name" value="ABC_transporter-like_ATP-bd"/>
</dbReference>
<comment type="subcellular location">
    <subcellularLocation>
        <location evidence="1">Membrane</location>
        <topology evidence="1">Multi-pass membrane protein</topology>
    </subcellularLocation>
</comment>
<dbReference type="FunFam" id="3.40.50.300:FF:000973">
    <property type="entry name" value="Multidrug resistance-associated protein 4"/>
    <property type="match status" value="1"/>
</dbReference>
<feature type="transmembrane region" description="Helical" evidence="10">
    <location>
        <begin position="97"/>
        <end position="114"/>
    </location>
</feature>
<dbReference type="InterPro" id="IPR011527">
    <property type="entry name" value="ABC1_TM_dom"/>
</dbReference>
<feature type="transmembrane region" description="Helical" evidence="10">
    <location>
        <begin position="858"/>
        <end position="878"/>
    </location>
</feature>
<evidence type="ECO:0000259" key="11">
    <source>
        <dbReference type="PROSITE" id="PS50893"/>
    </source>
</evidence>
<feature type="domain" description="ABC transmembrane type-1" evidence="12">
    <location>
        <begin position="761"/>
        <end position="1001"/>
    </location>
</feature>
<dbReference type="InterPro" id="IPR036640">
    <property type="entry name" value="ABC1_TM_sf"/>
</dbReference>
<protein>
    <recommendedName>
        <fullName evidence="15">Multidrug resistance-associated protein lethal(2)03659</fullName>
    </recommendedName>
</protein>
<dbReference type="SMART" id="SM00382">
    <property type="entry name" value="AAA"/>
    <property type="match status" value="2"/>
</dbReference>
<evidence type="ECO:0000313" key="14">
    <source>
        <dbReference type="Proteomes" id="UP001162162"/>
    </source>
</evidence>
<dbReference type="InterPro" id="IPR017871">
    <property type="entry name" value="ABC_transporter-like_CS"/>
</dbReference>
<dbReference type="PANTHER" id="PTHR24223">
    <property type="entry name" value="ATP-BINDING CASSETTE SUB-FAMILY C"/>
    <property type="match status" value="1"/>
</dbReference>
<dbReference type="Pfam" id="PF00005">
    <property type="entry name" value="ABC_tran"/>
    <property type="match status" value="2"/>
</dbReference>
<reference evidence="13" key="1">
    <citation type="journal article" date="2023" name="Insect Mol. Biol.">
        <title>Genome sequencing provides insights into the evolution of gene families encoding plant cell wall-degrading enzymes in longhorned beetles.</title>
        <authorList>
            <person name="Shin N.R."/>
            <person name="Okamura Y."/>
            <person name="Kirsch R."/>
            <person name="Pauchet Y."/>
        </authorList>
    </citation>
    <scope>NUCLEOTIDE SEQUENCE</scope>
    <source>
        <strain evidence="13">AMC_N1</strain>
    </source>
</reference>
<evidence type="ECO:0000313" key="13">
    <source>
        <dbReference type="EMBL" id="KAJ8957017.1"/>
    </source>
</evidence>
<feature type="domain" description="ABC transporter" evidence="11">
    <location>
        <begin position="429"/>
        <end position="649"/>
    </location>
</feature>
<dbReference type="CDD" id="cd03250">
    <property type="entry name" value="ABCC_MRP_domain1"/>
    <property type="match status" value="1"/>
</dbReference>
<dbReference type="PANTHER" id="PTHR24223:SF448">
    <property type="entry name" value="FI20146P1-RELATED"/>
    <property type="match status" value="1"/>
</dbReference>
<dbReference type="InterPro" id="IPR050173">
    <property type="entry name" value="ABC_transporter_C-like"/>
</dbReference>
<keyword evidence="3 10" id="KW-0812">Transmembrane</keyword>